<keyword evidence="6" id="KW-0699">rRNA-binding</keyword>
<evidence type="ECO:0000256" key="6">
    <source>
        <dbReference type="HAMAP-Rule" id="MF_00360"/>
    </source>
</evidence>
<keyword evidence="6" id="KW-0694">RNA-binding</keyword>
<accession>A0A562VEY4</accession>
<evidence type="ECO:0000256" key="4">
    <source>
        <dbReference type="ARBA" id="ARBA00035104"/>
    </source>
</evidence>
<evidence type="ECO:0000256" key="5">
    <source>
        <dbReference type="ARBA" id="ARBA00035294"/>
    </source>
</evidence>
<dbReference type="InterPro" id="IPR000529">
    <property type="entry name" value="Ribosomal_bS6"/>
</dbReference>
<dbReference type="OrthoDB" id="9812702at2"/>
<evidence type="ECO:0000313" key="8">
    <source>
        <dbReference type="EMBL" id="TWJ16415.1"/>
    </source>
</evidence>
<dbReference type="PANTHER" id="PTHR21011:SF1">
    <property type="entry name" value="SMALL RIBOSOMAL SUBUNIT PROTEIN BS6M"/>
    <property type="match status" value="1"/>
</dbReference>
<dbReference type="Pfam" id="PF01250">
    <property type="entry name" value="Ribosomal_S6"/>
    <property type="match status" value="1"/>
</dbReference>
<evidence type="ECO:0000256" key="3">
    <source>
        <dbReference type="ARBA" id="ARBA00023274"/>
    </source>
</evidence>
<keyword evidence="3 6" id="KW-0687">Ribonucleoprotein</keyword>
<proteinExistence type="inferred from homology"/>
<comment type="function">
    <text evidence="4 6">Binds together with bS18 to 16S ribosomal RNA.</text>
</comment>
<evidence type="ECO:0000313" key="9">
    <source>
        <dbReference type="Proteomes" id="UP000319449"/>
    </source>
</evidence>
<dbReference type="GO" id="GO:0003735">
    <property type="term" value="F:structural constituent of ribosome"/>
    <property type="evidence" value="ECO:0007669"/>
    <property type="project" value="InterPro"/>
</dbReference>
<dbReference type="SUPFAM" id="SSF54995">
    <property type="entry name" value="Ribosomal protein S6"/>
    <property type="match status" value="1"/>
</dbReference>
<organism evidence="8 9">
    <name type="scientific">Geobacter argillaceus</name>
    <dbReference type="NCBI Taxonomy" id="345631"/>
    <lineage>
        <taxon>Bacteria</taxon>
        <taxon>Pseudomonadati</taxon>
        <taxon>Thermodesulfobacteriota</taxon>
        <taxon>Desulfuromonadia</taxon>
        <taxon>Geobacterales</taxon>
        <taxon>Geobacteraceae</taxon>
        <taxon>Geobacter</taxon>
    </lineage>
</organism>
<dbReference type="InterPro" id="IPR035980">
    <property type="entry name" value="Ribosomal_bS6_sf"/>
</dbReference>
<dbReference type="EMBL" id="VLLN01000027">
    <property type="protein sequence ID" value="TWJ16415.1"/>
    <property type="molecule type" value="Genomic_DNA"/>
</dbReference>
<dbReference type="AlphaFoldDB" id="A0A562VEY4"/>
<name>A0A562VEY4_9BACT</name>
<evidence type="ECO:0000256" key="1">
    <source>
        <dbReference type="ARBA" id="ARBA00009512"/>
    </source>
</evidence>
<dbReference type="PANTHER" id="PTHR21011">
    <property type="entry name" value="MITOCHONDRIAL 28S RIBOSOMAL PROTEIN S6"/>
    <property type="match status" value="1"/>
</dbReference>
<evidence type="ECO:0000256" key="7">
    <source>
        <dbReference type="SAM" id="MobiDB-lite"/>
    </source>
</evidence>
<dbReference type="NCBIfam" id="TIGR00166">
    <property type="entry name" value="S6"/>
    <property type="match status" value="1"/>
</dbReference>
<keyword evidence="9" id="KW-1185">Reference proteome</keyword>
<dbReference type="GO" id="GO:0022627">
    <property type="term" value="C:cytosolic small ribosomal subunit"/>
    <property type="evidence" value="ECO:0007669"/>
    <property type="project" value="TreeGrafter"/>
</dbReference>
<feature type="region of interest" description="Disordered" evidence="7">
    <location>
        <begin position="100"/>
        <end position="125"/>
    </location>
</feature>
<dbReference type="RefSeq" id="WP_145024878.1">
    <property type="nucleotide sequence ID" value="NZ_VLLN01000027.1"/>
</dbReference>
<dbReference type="HAMAP" id="MF_00360">
    <property type="entry name" value="Ribosomal_bS6"/>
    <property type="match status" value="1"/>
</dbReference>
<dbReference type="InterPro" id="IPR014717">
    <property type="entry name" value="Transl_elong_EF1B/ribsomal_bS6"/>
</dbReference>
<evidence type="ECO:0000256" key="2">
    <source>
        <dbReference type="ARBA" id="ARBA00022980"/>
    </source>
</evidence>
<protein>
    <recommendedName>
        <fullName evidence="5 6">Small ribosomal subunit protein bS6</fullName>
    </recommendedName>
</protein>
<comment type="caution">
    <text evidence="8">The sequence shown here is derived from an EMBL/GenBank/DDBJ whole genome shotgun (WGS) entry which is preliminary data.</text>
</comment>
<dbReference type="GO" id="GO:0006412">
    <property type="term" value="P:translation"/>
    <property type="evidence" value="ECO:0007669"/>
    <property type="project" value="UniProtKB-UniRule"/>
</dbReference>
<dbReference type="Proteomes" id="UP000319449">
    <property type="component" value="Unassembled WGS sequence"/>
</dbReference>
<dbReference type="GO" id="GO:0070181">
    <property type="term" value="F:small ribosomal subunit rRNA binding"/>
    <property type="evidence" value="ECO:0007669"/>
    <property type="project" value="TreeGrafter"/>
</dbReference>
<keyword evidence="2 6" id="KW-0689">Ribosomal protein</keyword>
<dbReference type="InterPro" id="IPR020814">
    <property type="entry name" value="Ribosomal_S6_plastid/chlpt"/>
</dbReference>
<sequence length="125" mass="14163">MSRMYETIYIVKPELVDEESKALSTKVQEIITSLKGDIKRLEDWGVRKLAYPIQKLARGRYMYLRFDGEATMVAELERRLRIDDRVIRYQTVKLEKDVTPAAPAVQAPAPAEPAAEAVAAPAENE</sequence>
<dbReference type="CDD" id="cd00473">
    <property type="entry name" value="bS6"/>
    <property type="match status" value="1"/>
</dbReference>
<comment type="similarity">
    <text evidence="1 6">Belongs to the bacterial ribosomal protein bS6 family.</text>
</comment>
<reference evidence="8 9" key="1">
    <citation type="submission" date="2019-07" db="EMBL/GenBank/DDBJ databases">
        <title>Genomic Encyclopedia of Archaeal and Bacterial Type Strains, Phase II (KMG-II): from individual species to whole genera.</title>
        <authorList>
            <person name="Goeker M."/>
        </authorList>
    </citation>
    <scope>NUCLEOTIDE SEQUENCE [LARGE SCALE GENOMIC DNA]</scope>
    <source>
        <strain evidence="8 9">ATCC BAA-1139</strain>
    </source>
</reference>
<gene>
    <name evidence="6" type="primary">rpsF</name>
    <name evidence="8" type="ORF">JN12_03356</name>
</gene>
<dbReference type="Gene3D" id="3.30.70.60">
    <property type="match status" value="1"/>
</dbReference>